<feature type="compositionally biased region" description="Acidic residues" evidence="1">
    <location>
        <begin position="299"/>
        <end position="310"/>
    </location>
</feature>
<protein>
    <submittedName>
        <fullName evidence="2">Uncharacterized protein</fullName>
    </submittedName>
</protein>
<gene>
    <name evidence="2" type="ORF">g.384</name>
</gene>
<feature type="region of interest" description="Disordered" evidence="1">
    <location>
        <begin position="1"/>
        <end position="41"/>
    </location>
</feature>
<sequence>MRGCSAAAPRAQSLAQRAPSGHRAPAPALPRPRSDVQTTWAHRRGRRACRLRAALVEPVIDFTHHREAWDDWPDDAEDEPSVGDEGFDEDVEPAEEAFGPQMLVAAGFLAEELAHLRLMLDQAAASDLPLIPATPQLLDSRVSSLSSVKEPDWEVPLPDSFVPGGGWGGTRVLLCSGLLGEAQVQLWTLLQNSGLGTIYLAVLSPGNAHERLGDVFAQAVQEQQGAEAAGASPPVNAGGGGWRWNSAAAPGAGSDGFDPGSDEEEDGDEDEGESDLEEESEDEDGEGAVFDVLDAEASGSDEEDDEGDSFGDDKEAGEPCAGPVVSRQQVLEASQSWGVDTEALLAEVEAKGFTLTP</sequence>
<feature type="compositionally biased region" description="Acidic residues" evidence="1">
    <location>
        <begin position="260"/>
        <end position="286"/>
    </location>
</feature>
<reference evidence="2" key="1">
    <citation type="submission" date="2015-08" db="EMBL/GenBank/DDBJ databases">
        <authorList>
            <person name="Babu N.S."/>
            <person name="Beckwith C.J."/>
            <person name="Beseler K.G."/>
            <person name="Brison A."/>
            <person name="Carone J.V."/>
            <person name="Caskin T.P."/>
            <person name="Diamond M."/>
            <person name="Durham M.E."/>
            <person name="Foxe J.M."/>
            <person name="Go M."/>
            <person name="Henderson B.A."/>
            <person name="Jones I.B."/>
            <person name="McGettigan J.A."/>
            <person name="Micheletti S.J."/>
            <person name="Nasrallah M.E."/>
            <person name="Ortiz D."/>
            <person name="Piller C.R."/>
            <person name="Privatt S.R."/>
            <person name="Schneider S.L."/>
            <person name="Sharp S."/>
            <person name="Smith T.C."/>
            <person name="Stanton J.D."/>
            <person name="Ullery H.E."/>
            <person name="Wilson R.J."/>
            <person name="Serrano M.G."/>
            <person name="Buck G."/>
            <person name="Lee V."/>
            <person name="Wang Y."/>
            <person name="Carvalho R."/>
            <person name="Voegtly L."/>
            <person name="Shi R."/>
            <person name="Duckworth R."/>
            <person name="Johnson A."/>
            <person name="Loviza R."/>
            <person name="Walstead R."/>
            <person name="Shah Z."/>
            <person name="Kiflezghi M."/>
            <person name="Wade K."/>
            <person name="Ball S.L."/>
            <person name="Bradley K.W."/>
            <person name="Asai D.J."/>
            <person name="Bowman C.A."/>
            <person name="Russell D.A."/>
            <person name="Pope W.H."/>
            <person name="Jacobs-Sera D."/>
            <person name="Hendrix R.W."/>
            <person name="Hatfull G.F."/>
        </authorList>
    </citation>
    <scope>NUCLEOTIDE SEQUENCE</scope>
</reference>
<name>A0A1D2ABL1_AUXPR</name>
<evidence type="ECO:0000313" key="2">
    <source>
        <dbReference type="EMBL" id="JAT76572.1"/>
    </source>
</evidence>
<proteinExistence type="predicted"/>
<organism evidence="2">
    <name type="scientific">Auxenochlorella protothecoides</name>
    <name type="common">Green microalga</name>
    <name type="synonym">Chlorella protothecoides</name>
    <dbReference type="NCBI Taxonomy" id="3075"/>
    <lineage>
        <taxon>Eukaryota</taxon>
        <taxon>Viridiplantae</taxon>
        <taxon>Chlorophyta</taxon>
        <taxon>core chlorophytes</taxon>
        <taxon>Trebouxiophyceae</taxon>
        <taxon>Chlorellales</taxon>
        <taxon>Chlorellaceae</taxon>
        <taxon>Auxenochlorella</taxon>
    </lineage>
</organism>
<dbReference type="AlphaFoldDB" id="A0A1D2ABL1"/>
<feature type="region of interest" description="Disordered" evidence="1">
    <location>
        <begin position="224"/>
        <end position="324"/>
    </location>
</feature>
<dbReference type="EMBL" id="GDKF01002050">
    <property type="protein sequence ID" value="JAT76572.1"/>
    <property type="molecule type" value="Transcribed_RNA"/>
</dbReference>
<evidence type="ECO:0000256" key="1">
    <source>
        <dbReference type="SAM" id="MobiDB-lite"/>
    </source>
</evidence>
<accession>A0A1D2ABL1</accession>